<dbReference type="InterPro" id="IPR002018">
    <property type="entry name" value="CarbesteraseB"/>
</dbReference>
<dbReference type="Proteomes" id="UP000708208">
    <property type="component" value="Unassembled WGS sequence"/>
</dbReference>
<name>A0A8J2KB77_9HEXA</name>
<dbReference type="OrthoDB" id="6846267at2759"/>
<accession>A0A8J2KB77</accession>
<dbReference type="InterPro" id="IPR019826">
    <property type="entry name" value="Carboxylesterase_B_AS"/>
</dbReference>
<evidence type="ECO:0000256" key="4">
    <source>
        <dbReference type="ARBA" id="ARBA00023180"/>
    </source>
</evidence>
<reference evidence="7" key="1">
    <citation type="submission" date="2021-06" db="EMBL/GenBank/DDBJ databases">
        <authorList>
            <person name="Hodson N. C."/>
            <person name="Mongue J. A."/>
            <person name="Jaron S. K."/>
        </authorList>
    </citation>
    <scope>NUCLEOTIDE SEQUENCE</scope>
</reference>
<keyword evidence="4" id="KW-0325">Glycoprotein</keyword>
<evidence type="ECO:0000256" key="5">
    <source>
        <dbReference type="RuleBase" id="RU361235"/>
    </source>
</evidence>
<dbReference type="PANTHER" id="PTHR43142:SF1">
    <property type="entry name" value="CARBOXYLIC ESTER HYDROLASE"/>
    <property type="match status" value="1"/>
</dbReference>
<feature type="domain" description="Carboxylesterase type B" evidence="6">
    <location>
        <begin position="7"/>
        <end position="196"/>
    </location>
</feature>
<protein>
    <recommendedName>
        <fullName evidence="5">Carboxylic ester hydrolase</fullName>
        <ecNumber evidence="5">3.1.1.-</ecNumber>
    </recommendedName>
</protein>
<feature type="non-terminal residue" evidence="7">
    <location>
        <position position="202"/>
    </location>
</feature>
<organism evidence="7 8">
    <name type="scientific">Allacma fusca</name>
    <dbReference type="NCBI Taxonomy" id="39272"/>
    <lineage>
        <taxon>Eukaryota</taxon>
        <taxon>Metazoa</taxon>
        <taxon>Ecdysozoa</taxon>
        <taxon>Arthropoda</taxon>
        <taxon>Hexapoda</taxon>
        <taxon>Collembola</taxon>
        <taxon>Symphypleona</taxon>
        <taxon>Sminthuridae</taxon>
        <taxon>Allacma</taxon>
    </lineage>
</organism>
<dbReference type="PANTHER" id="PTHR43142">
    <property type="entry name" value="CARBOXYLIC ESTER HYDROLASE"/>
    <property type="match status" value="1"/>
</dbReference>
<proteinExistence type="inferred from homology"/>
<dbReference type="EC" id="3.1.1.-" evidence="5"/>
<comment type="caution">
    <text evidence="7">The sequence shown here is derived from an EMBL/GenBank/DDBJ whole genome shotgun (WGS) entry which is preliminary data.</text>
</comment>
<sequence length="202" mass="22037">QILGVVGNEDCLFLNISAPKFTEPQTTPLPVIFYIHGGGYQMGTANYYHANYLMDQDVIFVAPNYRLGVFGFLNTGDEVIRGNAGMKDQRLALKWVNENIEAFGGDPSRITIIGESAGGGSIHHLMLSPSTKGLFAKAVCMSGVGTQTWGIESTSDAVKFTKKLAQRFNCTSDDSSQIAECLRGKTVKQLLTEYRKEAGQMI</sequence>
<dbReference type="EMBL" id="CAJVCH010287510">
    <property type="protein sequence ID" value="CAG7785032.1"/>
    <property type="molecule type" value="Genomic_DNA"/>
</dbReference>
<dbReference type="PROSITE" id="PS00122">
    <property type="entry name" value="CARBOXYLESTERASE_B_1"/>
    <property type="match status" value="1"/>
</dbReference>
<keyword evidence="2" id="KW-0719">Serine esterase</keyword>
<evidence type="ECO:0000256" key="1">
    <source>
        <dbReference type="ARBA" id="ARBA00005964"/>
    </source>
</evidence>
<gene>
    <name evidence="7" type="ORF">AFUS01_LOCUS23684</name>
</gene>
<evidence type="ECO:0000256" key="3">
    <source>
        <dbReference type="ARBA" id="ARBA00022801"/>
    </source>
</evidence>
<evidence type="ECO:0000256" key="2">
    <source>
        <dbReference type="ARBA" id="ARBA00022487"/>
    </source>
</evidence>
<dbReference type="GO" id="GO:0052689">
    <property type="term" value="F:carboxylic ester hydrolase activity"/>
    <property type="evidence" value="ECO:0007669"/>
    <property type="project" value="UniProtKB-KW"/>
</dbReference>
<dbReference type="AlphaFoldDB" id="A0A8J2KB77"/>
<evidence type="ECO:0000313" key="7">
    <source>
        <dbReference type="EMBL" id="CAG7785032.1"/>
    </source>
</evidence>
<evidence type="ECO:0000313" key="8">
    <source>
        <dbReference type="Proteomes" id="UP000708208"/>
    </source>
</evidence>
<evidence type="ECO:0000259" key="6">
    <source>
        <dbReference type="Pfam" id="PF00135"/>
    </source>
</evidence>
<keyword evidence="3 5" id="KW-0378">Hydrolase</keyword>
<comment type="similarity">
    <text evidence="1 5">Belongs to the type-B carboxylesterase/lipase family.</text>
</comment>
<feature type="non-terminal residue" evidence="7">
    <location>
        <position position="1"/>
    </location>
</feature>
<dbReference type="Pfam" id="PF00135">
    <property type="entry name" value="COesterase"/>
    <property type="match status" value="1"/>
</dbReference>
<keyword evidence="8" id="KW-1185">Reference proteome</keyword>